<feature type="region of interest" description="Disordered" evidence="1">
    <location>
        <begin position="97"/>
        <end position="121"/>
    </location>
</feature>
<dbReference type="EMBL" id="UYSU01036308">
    <property type="protein sequence ID" value="VDL97503.1"/>
    <property type="molecule type" value="Genomic_DNA"/>
</dbReference>
<dbReference type="PANTHER" id="PTHR47219">
    <property type="entry name" value="RAB GTPASE-ACTIVATING PROTEIN 1-LIKE"/>
    <property type="match status" value="1"/>
</dbReference>
<dbReference type="OrthoDB" id="17687at2759"/>
<dbReference type="SUPFAM" id="SSF47923">
    <property type="entry name" value="Ypt/Rab-GAP domain of gyp1p"/>
    <property type="match status" value="1"/>
</dbReference>
<gene>
    <name evidence="3" type="ORF">SSLN_LOCUS11118</name>
</gene>
<evidence type="ECO:0000313" key="4">
    <source>
        <dbReference type="Proteomes" id="UP000275846"/>
    </source>
</evidence>
<evidence type="ECO:0000313" key="5">
    <source>
        <dbReference type="WBParaSite" id="SSLN_0001154501-mRNA-1"/>
    </source>
</evidence>
<evidence type="ECO:0000313" key="3">
    <source>
        <dbReference type="EMBL" id="VDL97503.1"/>
    </source>
</evidence>
<evidence type="ECO:0000256" key="1">
    <source>
        <dbReference type="SAM" id="MobiDB-lite"/>
    </source>
</evidence>
<dbReference type="Gene3D" id="1.10.8.270">
    <property type="entry name" value="putative rabgap domain of human tbc1 domain family member 14 like domains"/>
    <property type="match status" value="1"/>
</dbReference>
<keyword evidence="4" id="KW-1185">Reference proteome</keyword>
<protein>
    <submittedName>
        <fullName evidence="5">Rab-GAP TBC domain-containing protein</fullName>
    </submittedName>
</protein>
<reference evidence="5" key="1">
    <citation type="submission" date="2016-06" db="UniProtKB">
        <authorList>
            <consortium name="WormBaseParasite"/>
        </authorList>
    </citation>
    <scope>IDENTIFICATION</scope>
</reference>
<feature type="domain" description="Rab-GAP TBC" evidence="2">
    <location>
        <begin position="1"/>
        <end position="59"/>
    </location>
</feature>
<dbReference type="PANTHER" id="PTHR47219:SF9">
    <property type="entry name" value="GTPASE ACTIVATING PROTEIN AND CENTROSOME-ASSOCIATED, ISOFORM B"/>
    <property type="match status" value="1"/>
</dbReference>
<proteinExistence type="predicted"/>
<dbReference type="InterPro" id="IPR035969">
    <property type="entry name" value="Rab-GAP_TBC_sf"/>
</dbReference>
<organism evidence="5">
    <name type="scientific">Schistocephalus solidus</name>
    <name type="common">Tapeworm</name>
    <dbReference type="NCBI Taxonomy" id="70667"/>
    <lineage>
        <taxon>Eukaryota</taxon>
        <taxon>Metazoa</taxon>
        <taxon>Spiralia</taxon>
        <taxon>Lophotrochozoa</taxon>
        <taxon>Platyhelminthes</taxon>
        <taxon>Cestoda</taxon>
        <taxon>Eucestoda</taxon>
        <taxon>Diphyllobothriidea</taxon>
        <taxon>Diphyllobothriidae</taxon>
        <taxon>Schistocephalus</taxon>
    </lineage>
</organism>
<dbReference type="Pfam" id="PF00566">
    <property type="entry name" value="RabGAP-TBC"/>
    <property type="match status" value="1"/>
</dbReference>
<dbReference type="AlphaFoldDB" id="A0A183T3S0"/>
<dbReference type="GO" id="GO:0005096">
    <property type="term" value="F:GTPase activator activity"/>
    <property type="evidence" value="ECO:0007669"/>
    <property type="project" value="TreeGrafter"/>
</dbReference>
<dbReference type="InterPro" id="IPR050302">
    <property type="entry name" value="Rab_GAP_TBC_domain"/>
</dbReference>
<dbReference type="GO" id="GO:0031267">
    <property type="term" value="F:small GTPase binding"/>
    <property type="evidence" value="ECO:0007669"/>
    <property type="project" value="TreeGrafter"/>
</dbReference>
<name>A0A183T3S0_SCHSO</name>
<dbReference type="STRING" id="70667.A0A183T3S0"/>
<dbReference type="WBParaSite" id="SSLN_0001154501-mRNA-1">
    <property type="protein sequence ID" value="SSLN_0001154501-mRNA-1"/>
    <property type="gene ID" value="SSLN_0001154501"/>
</dbReference>
<feature type="compositionally biased region" description="Polar residues" evidence="1">
    <location>
        <begin position="99"/>
        <end position="121"/>
    </location>
</feature>
<dbReference type="InterPro" id="IPR000195">
    <property type="entry name" value="Rab-GAP-TBC_dom"/>
</dbReference>
<reference evidence="3 4" key="2">
    <citation type="submission" date="2018-11" db="EMBL/GenBank/DDBJ databases">
        <authorList>
            <consortium name="Pathogen Informatics"/>
        </authorList>
    </citation>
    <scope>NUCLEOTIDE SEQUENCE [LARGE SCALE GENOMIC DNA]</scope>
    <source>
        <strain evidence="3 4">NST_G2</strain>
    </source>
</reference>
<sequence length="550" mass="61485">MNMVAGVLLLYCNEEEAFWLLTAVCERFLPDYYDSHVLGVRVDQSVLCNLVSQYLPTILSSRPENSRPVNSSLGNASNLGSSHHYGDVPKEPVDAAYAPSTSSSPNIRQLSPPSNSGVSPSTSAPSFLSALFRRPTSASPTNIGVELVNLVTLSWFLTLFLKCAVLIIDYFFFAGSKLEENARDLIFPWNPGLVLTRAVAQLLIINNFDVLPKAWQTASGVHMRSGSSMVTVGGHQEGERHNLGFHPRPLSFVEDLRLRNSLIRASLSKQVIFQLALELLRLHAPLFETASVGEEISNVLTHLSGFFQSLSPNPSSQKMTCAAGEDSPTTGFWLKSISLTPFGSRSPPPATGMATTTRTSWRSQLSVSEDRPSLSMERLLISARANYPDITNDRIESLRLACRLRVIHALSDTCVQEAIRSLQPQLNLKLEDLSKICFTYKEHYVTSNYYRPQHVRPAAQYGRVSSLNRPPYDLHRLDAEQFTTLFKRQSHWPHLSLPLFRLLDQDKDNLINLRRLVSRRRPDVATNYGAVQQMDFVLLPYLIILFAQGI</sequence>
<accession>A0A183T3S0</accession>
<dbReference type="Proteomes" id="UP000275846">
    <property type="component" value="Unassembled WGS sequence"/>
</dbReference>
<evidence type="ECO:0000259" key="2">
    <source>
        <dbReference type="Pfam" id="PF00566"/>
    </source>
</evidence>